<evidence type="ECO:0000256" key="2">
    <source>
        <dbReference type="ARBA" id="ARBA00005695"/>
    </source>
</evidence>
<name>A0ABT3C5T0_9MYCO</name>
<evidence type="ECO:0000313" key="7">
    <source>
        <dbReference type="Proteomes" id="UP001526201"/>
    </source>
</evidence>
<comment type="subcellular location">
    <subcellularLocation>
        <location evidence="1">Cell envelope</location>
    </subcellularLocation>
</comment>
<dbReference type="InterPro" id="IPR030678">
    <property type="entry name" value="Peptide/Ni-bd"/>
</dbReference>
<dbReference type="PANTHER" id="PTHR30290:SF10">
    <property type="entry name" value="PERIPLASMIC OLIGOPEPTIDE-BINDING PROTEIN-RELATED"/>
    <property type="match status" value="1"/>
</dbReference>
<feature type="domain" description="Solute-binding protein family 5" evidence="5">
    <location>
        <begin position="100"/>
        <end position="468"/>
    </location>
</feature>
<keyword evidence="4" id="KW-0732">Signal</keyword>
<evidence type="ECO:0000256" key="4">
    <source>
        <dbReference type="ARBA" id="ARBA00022729"/>
    </source>
</evidence>
<evidence type="ECO:0000313" key="6">
    <source>
        <dbReference type="EMBL" id="MCV7224832.1"/>
    </source>
</evidence>
<dbReference type="SUPFAM" id="SSF53850">
    <property type="entry name" value="Periplasmic binding protein-like II"/>
    <property type="match status" value="1"/>
</dbReference>
<proteinExistence type="inferred from homology"/>
<comment type="similarity">
    <text evidence="2">Belongs to the bacterial solute-binding protein 5 family.</text>
</comment>
<dbReference type="InterPro" id="IPR039424">
    <property type="entry name" value="SBP_5"/>
</dbReference>
<dbReference type="EMBL" id="JACKTY010000012">
    <property type="protein sequence ID" value="MCV7224832.1"/>
    <property type="molecule type" value="Genomic_DNA"/>
</dbReference>
<dbReference type="Proteomes" id="UP001526201">
    <property type="component" value="Unassembled WGS sequence"/>
</dbReference>
<keyword evidence="3" id="KW-0813">Transport</keyword>
<reference evidence="6 7" key="1">
    <citation type="journal article" date="2022" name="BMC Genomics">
        <title>Comparative genome analysis of mycobacteria focusing on tRNA and non-coding RNA.</title>
        <authorList>
            <person name="Behra P.R.K."/>
            <person name="Pettersson B.M.F."/>
            <person name="Ramesh M."/>
            <person name="Das S."/>
            <person name="Dasgupta S."/>
            <person name="Kirsebom L.A."/>
        </authorList>
    </citation>
    <scope>NUCLEOTIDE SEQUENCE [LARGE SCALE GENOMIC DNA]</scope>
    <source>
        <strain evidence="6 7">DSM 44078</strain>
    </source>
</reference>
<protein>
    <submittedName>
        <fullName evidence="6">ABC transporter substrate-binding protein</fullName>
    </submittedName>
</protein>
<comment type="caution">
    <text evidence="6">The sequence shown here is derived from an EMBL/GenBank/DDBJ whole genome shotgun (WGS) entry which is preliminary data.</text>
</comment>
<evidence type="ECO:0000256" key="3">
    <source>
        <dbReference type="ARBA" id="ARBA00022448"/>
    </source>
</evidence>
<dbReference type="PANTHER" id="PTHR30290">
    <property type="entry name" value="PERIPLASMIC BINDING COMPONENT OF ABC TRANSPORTER"/>
    <property type="match status" value="1"/>
</dbReference>
<keyword evidence="7" id="KW-1185">Reference proteome</keyword>
<dbReference type="CDD" id="cd08492">
    <property type="entry name" value="PBP2_NikA_DppA_OppA_like_15"/>
    <property type="match status" value="1"/>
</dbReference>
<dbReference type="Gene3D" id="3.10.105.10">
    <property type="entry name" value="Dipeptide-binding Protein, Domain 3"/>
    <property type="match status" value="1"/>
</dbReference>
<dbReference type="InterPro" id="IPR000914">
    <property type="entry name" value="SBP_5_dom"/>
</dbReference>
<dbReference type="PIRSF" id="PIRSF002741">
    <property type="entry name" value="MppA"/>
    <property type="match status" value="1"/>
</dbReference>
<organism evidence="6 7">
    <name type="scientific">Mycolicibacterium komossense</name>
    <dbReference type="NCBI Taxonomy" id="1779"/>
    <lineage>
        <taxon>Bacteria</taxon>
        <taxon>Bacillati</taxon>
        <taxon>Actinomycetota</taxon>
        <taxon>Actinomycetes</taxon>
        <taxon>Mycobacteriales</taxon>
        <taxon>Mycobacteriaceae</taxon>
        <taxon>Mycolicibacterium</taxon>
    </lineage>
</organism>
<dbReference type="Pfam" id="PF00496">
    <property type="entry name" value="SBP_bac_5"/>
    <property type="match status" value="1"/>
</dbReference>
<evidence type="ECO:0000259" key="5">
    <source>
        <dbReference type="Pfam" id="PF00496"/>
    </source>
</evidence>
<accession>A0ABT3C5T0</accession>
<gene>
    <name evidence="6" type="ORF">H7J73_02090</name>
</gene>
<evidence type="ECO:0000256" key="1">
    <source>
        <dbReference type="ARBA" id="ARBA00004196"/>
    </source>
</evidence>
<dbReference type="Gene3D" id="3.40.190.10">
    <property type="entry name" value="Periplasmic binding protein-like II"/>
    <property type="match status" value="1"/>
</dbReference>
<sequence length="567" mass="61359">MLTDRPKDLPAMSTSRIALRRALLGLTGASVLLISGCGGSGSTGNTPSAAAGPPVSGGSIVYGADREPTCLDPHNNGDMPQTYVARQFLDSLVSEQPDGTVVPWLADSWTTSPDGLIYTFKIKQGVKFHDGTPLDAAAVKANFDQMLDPATQSLTDTGYLRPYYASSRAVDPSTFELTLKSPYSALLPVLSQAFFGIESPKAMARGLDANCQSPVGTGPFIVKGWVHGQSVEFDRNPDYNSAPANAKHQGPAYLDHVSWKFLEDGSVRFGAVQGDGADLIFNPPPQQNAALKADPNLALQEFTHTGLPNGWALNTTRFPFTDTAVRQAFIHGANAEASVKSAYLGVFNWEPGPLTSTTPFLDKDLRDYYTHDAAKANQLLDAAGWTQRDADGYRTKDGKQLAATVIYSSDPGDTPPTDVTLYQDIQAAEKEIGFNVILKPIPQDQYYAAFTDKNSYDALAGAYWNSPTPLVLTLLYSTDSMNLAPGNNMSWVSNPAIDAPLKEIAAASDVETQRHLYDQVQQLVAQNAYHLGLYPQTTRLVSKKHLQDVWIEPSEGEPVLHDAWLAK</sequence>